<dbReference type="Gene3D" id="3.40.50.1110">
    <property type="entry name" value="SGNH hydrolase"/>
    <property type="match status" value="1"/>
</dbReference>
<evidence type="ECO:0000313" key="3">
    <source>
        <dbReference type="Proteomes" id="UP000243924"/>
    </source>
</evidence>
<dbReference type="CDD" id="cd01836">
    <property type="entry name" value="FeeA_FeeB_like"/>
    <property type="match status" value="1"/>
</dbReference>
<dbReference type="PANTHER" id="PTHR30383">
    <property type="entry name" value="THIOESTERASE 1/PROTEASE 1/LYSOPHOSPHOLIPASE L1"/>
    <property type="match status" value="1"/>
</dbReference>
<proteinExistence type="predicted"/>
<keyword evidence="3" id="KW-1185">Reference proteome</keyword>
<dbReference type="STRING" id="1434072.SAMN05216210_0564"/>
<dbReference type="EMBL" id="LT629787">
    <property type="protein sequence ID" value="SDT92611.1"/>
    <property type="molecule type" value="Genomic_DNA"/>
</dbReference>
<dbReference type="SUPFAM" id="SSF52266">
    <property type="entry name" value="SGNH hydrolase"/>
    <property type="match status" value="1"/>
</dbReference>
<sequence length="227" mass="24896">MPQALWVKRTALRLPDAAPPWRGLVASPGSVAGITEPLRLLILGESTVAGVGVADQTMALSGQLAQHWSAQRQRPVEWVACGRNGARARDCLRDLLPEVAGQYWDMVVIVLGVNDTTHLTGRSRWRREIRALLASFSACSQQLVLTAVPPLAHFHALPQPLRGWFGLRSGLLDQDLRAEAETAGAAHIAFDLPMQSRYLAEDGYHPSAQGYQLWARGIVRQLPMTVK</sequence>
<dbReference type="Pfam" id="PF13472">
    <property type="entry name" value="Lipase_GDSL_2"/>
    <property type="match status" value="1"/>
</dbReference>
<dbReference type="Proteomes" id="UP000243924">
    <property type="component" value="Chromosome I"/>
</dbReference>
<evidence type="ECO:0000259" key="1">
    <source>
        <dbReference type="Pfam" id="PF13472"/>
    </source>
</evidence>
<name>A0A1H2EBY7_9GAMM</name>
<dbReference type="GO" id="GO:0004622">
    <property type="term" value="F:phosphatidylcholine lysophospholipase activity"/>
    <property type="evidence" value="ECO:0007669"/>
    <property type="project" value="TreeGrafter"/>
</dbReference>
<dbReference type="InterPro" id="IPR013830">
    <property type="entry name" value="SGNH_hydro"/>
</dbReference>
<dbReference type="InterPro" id="IPR051532">
    <property type="entry name" value="Ester_Hydrolysis_Enzymes"/>
</dbReference>
<evidence type="ECO:0000313" key="2">
    <source>
        <dbReference type="EMBL" id="SDT92611.1"/>
    </source>
</evidence>
<accession>A0A1H2EBY7</accession>
<dbReference type="InterPro" id="IPR036514">
    <property type="entry name" value="SGNH_hydro_sf"/>
</dbReference>
<protein>
    <submittedName>
        <fullName evidence="2">Lysophospholipase L1</fullName>
    </submittedName>
</protein>
<gene>
    <name evidence="2" type="ORF">SAMN05216210_0564</name>
</gene>
<feature type="domain" description="SGNH hydrolase-type esterase" evidence="1">
    <location>
        <begin position="43"/>
        <end position="213"/>
    </location>
</feature>
<reference evidence="3" key="1">
    <citation type="submission" date="2016-10" db="EMBL/GenBank/DDBJ databases">
        <authorList>
            <person name="Varghese N."/>
            <person name="Submissions S."/>
        </authorList>
    </citation>
    <scope>NUCLEOTIDE SEQUENCE [LARGE SCALE GENOMIC DNA]</scope>
    <source>
        <strain evidence="3">CECT 8338</strain>
    </source>
</reference>
<organism evidence="2 3">
    <name type="scientific">Halopseudomonas salegens</name>
    <dbReference type="NCBI Taxonomy" id="1434072"/>
    <lineage>
        <taxon>Bacteria</taxon>
        <taxon>Pseudomonadati</taxon>
        <taxon>Pseudomonadota</taxon>
        <taxon>Gammaproteobacteria</taxon>
        <taxon>Pseudomonadales</taxon>
        <taxon>Pseudomonadaceae</taxon>
        <taxon>Halopseudomonas</taxon>
    </lineage>
</organism>
<dbReference type="PANTHER" id="PTHR30383:SF24">
    <property type="entry name" value="THIOESTERASE 1_PROTEASE 1_LYSOPHOSPHOLIPASE L1"/>
    <property type="match status" value="1"/>
</dbReference>
<dbReference type="AlphaFoldDB" id="A0A1H2EBY7"/>